<feature type="binding site" evidence="11">
    <location>
        <position position="242"/>
    </location>
    <ligand>
        <name>Zn(2+)</name>
        <dbReference type="ChEBI" id="CHEBI:29105"/>
        <label>2</label>
        <note>catalytic</note>
    </ligand>
</feature>
<evidence type="ECO:0000256" key="10">
    <source>
        <dbReference type="PIRSR" id="PIRSR001191-1"/>
    </source>
</evidence>
<evidence type="ECO:0000313" key="18">
    <source>
        <dbReference type="EMBL" id="KAK2168565.1"/>
    </source>
</evidence>
<feature type="binding site" evidence="12">
    <location>
        <position position="389"/>
    </location>
    <ligand>
        <name>Ca(2+)</name>
        <dbReference type="ChEBI" id="CHEBI:29108"/>
        <label>5</label>
    </ligand>
</feature>
<dbReference type="PROSITE" id="PS51642">
    <property type="entry name" value="HEMOPEXIN_2"/>
    <property type="match status" value="4"/>
</dbReference>
<feature type="binding site" evidence="12">
    <location>
        <position position="186"/>
    </location>
    <ligand>
        <name>Zn(2+)</name>
        <dbReference type="ChEBI" id="CHEBI:29105"/>
        <label>1</label>
    </ligand>
</feature>
<feature type="domain" description="Peptidase metallopeptidase" evidence="17">
    <location>
        <begin position="120"/>
        <end position="283"/>
    </location>
</feature>
<feature type="compositionally biased region" description="Low complexity" evidence="15">
    <location>
        <begin position="313"/>
        <end position="326"/>
    </location>
</feature>
<evidence type="ECO:0000256" key="8">
    <source>
        <dbReference type="ARBA" id="ARBA00023049"/>
    </source>
</evidence>
<feature type="repeat" description="Hemopexin" evidence="14">
    <location>
        <begin position="383"/>
        <end position="431"/>
    </location>
</feature>
<feature type="compositionally biased region" description="Low complexity" evidence="15">
    <location>
        <begin position="288"/>
        <end position="305"/>
    </location>
</feature>
<dbReference type="CDD" id="cd00094">
    <property type="entry name" value="HX"/>
    <property type="match status" value="1"/>
</dbReference>
<feature type="repeat" description="Hemopexin" evidence="14">
    <location>
        <begin position="432"/>
        <end position="484"/>
    </location>
</feature>
<evidence type="ECO:0000256" key="16">
    <source>
        <dbReference type="SAM" id="SignalP"/>
    </source>
</evidence>
<dbReference type="InterPro" id="IPR021190">
    <property type="entry name" value="Pept_M10A"/>
</dbReference>
<feature type="binding site" evidence="12">
    <location>
        <position position="438"/>
    </location>
    <ligand>
        <name>Ca(2+)</name>
        <dbReference type="ChEBI" id="CHEBI:29108"/>
        <label>5</label>
    </ligand>
</feature>
<dbReference type="SUPFAM" id="SSF50923">
    <property type="entry name" value="Hemopexin-like domain"/>
    <property type="match status" value="1"/>
</dbReference>
<dbReference type="GO" id="GO:0008270">
    <property type="term" value="F:zinc ion binding"/>
    <property type="evidence" value="ECO:0007669"/>
    <property type="project" value="InterPro"/>
</dbReference>
<feature type="binding site" evidence="11">
    <location>
        <position position="248"/>
    </location>
    <ligand>
        <name>Zn(2+)</name>
        <dbReference type="ChEBI" id="CHEBI:29105"/>
        <label>2</label>
        <note>catalytic</note>
    </ligand>
</feature>
<dbReference type="SUPFAM" id="SSF47090">
    <property type="entry name" value="PGBD-like"/>
    <property type="match status" value="1"/>
</dbReference>
<dbReference type="Gene3D" id="2.110.10.10">
    <property type="entry name" value="Hemopexin-like domain"/>
    <property type="match status" value="2"/>
</dbReference>
<evidence type="ECO:0000256" key="11">
    <source>
        <dbReference type="PIRSR" id="PIRSR001191-2"/>
    </source>
</evidence>
<feature type="region of interest" description="Disordered" evidence="15">
    <location>
        <begin position="286"/>
        <end position="330"/>
    </location>
</feature>
<protein>
    <recommendedName>
        <fullName evidence="17">Peptidase metallopeptidase domain-containing protein</fullName>
    </recommendedName>
</protein>
<feature type="repeat" description="Hemopexin" evidence="14">
    <location>
        <begin position="486"/>
        <end position="537"/>
    </location>
</feature>
<keyword evidence="12" id="KW-0106">Calcium</keyword>
<dbReference type="GO" id="GO:0030198">
    <property type="term" value="P:extracellular matrix organization"/>
    <property type="evidence" value="ECO:0007669"/>
    <property type="project" value="TreeGrafter"/>
</dbReference>
<evidence type="ECO:0000256" key="14">
    <source>
        <dbReference type="PROSITE-ProRule" id="PRU01011"/>
    </source>
</evidence>
<dbReference type="InterPro" id="IPR018487">
    <property type="entry name" value="Hemopexin-like_repeat"/>
</dbReference>
<keyword evidence="19" id="KW-1185">Reference proteome</keyword>
<evidence type="ECO:0000256" key="12">
    <source>
        <dbReference type="PIRSR" id="PIRSR621190-2"/>
    </source>
</evidence>
<feature type="repeat" description="Hemopexin" evidence="14">
    <location>
        <begin position="336"/>
        <end position="380"/>
    </location>
</feature>
<dbReference type="InterPro" id="IPR024079">
    <property type="entry name" value="MetalloPept_cat_dom_sf"/>
</dbReference>
<dbReference type="PANTHER" id="PTHR10201">
    <property type="entry name" value="MATRIX METALLOPROTEINASE"/>
    <property type="match status" value="1"/>
</dbReference>
<feature type="binding site" evidence="12">
    <location>
        <position position="215"/>
    </location>
    <ligand>
        <name>Zn(2+)</name>
        <dbReference type="ChEBI" id="CHEBI:29105"/>
        <label>1</label>
    </ligand>
</feature>
<evidence type="ECO:0000256" key="6">
    <source>
        <dbReference type="ARBA" id="ARBA00022801"/>
    </source>
</evidence>
<feature type="binding site" evidence="12">
    <location>
        <position position="213"/>
    </location>
    <ligand>
        <name>Ca(2+)</name>
        <dbReference type="ChEBI" id="CHEBI:29108"/>
        <label>2</label>
    </ligand>
</feature>
<dbReference type="SUPFAM" id="SSF55486">
    <property type="entry name" value="Metalloproteases ('zincins'), catalytic domain"/>
    <property type="match status" value="1"/>
</dbReference>
<comment type="caution">
    <text evidence="18">The sequence shown here is derived from an EMBL/GenBank/DDBJ whole genome shotgun (WGS) entry which is preliminary data.</text>
</comment>
<keyword evidence="9" id="KW-0865">Zymogen</keyword>
<dbReference type="InterPro" id="IPR036375">
    <property type="entry name" value="Hemopexin-like_dom_sf"/>
</dbReference>
<evidence type="ECO:0000256" key="4">
    <source>
        <dbReference type="ARBA" id="ARBA00022729"/>
    </source>
</evidence>
<feature type="chain" id="PRO_5041968447" description="Peptidase metallopeptidase domain-containing protein" evidence="16">
    <location>
        <begin position="23"/>
        <end position="596"/>
    </location>
</feature>
<dbReference type="PRINTS" id="PR00138">
    <property type="entry name" value="MATRIXIN"/>
</dbReference>
<dbReference type="InterPro" id="IPR000585">
    <property type="entry name" value="Hemopexin-like_dom"/>
</dbReference>
<feature type="modified residue" description="Phosphotyrosine; by PKDCC" evidence="13">
    <location>
        <position position="420"/>
    </location>
</feature>
<dbReference type="AlphaFoldDB" id="A0AAD9NFX0"/>
<dbReference type="Proteomes" id="UP001208570">
    <property type="component" value="Unassembled WGS sequence"/>
</dbReference>
<feature type="binding site" evidence="12">
    <location>
        <position position="387"/>
    </location>
    <ligand>
        <name>Ca(2+)</name>
        <dbReference type="ChEBI" id="CHEBI:29108"/>
        <label>4</label>
    </ligand>
</feature>
<dbReference type="PIRSF" id="PIRSF001191">
    <property type="entry name" value="Peptidase_M10A_matrix"/>
    <property type="match status" value="1"/>
</dbReference>
<evidence type="ECO:0000256" key="13">
    <source>
        <dbReference type="PIRSR" id="PIRSR621190-4"/>
    </source>
</evidence>
<evidence type="ECO:0000256" key="9">
    <source>
        <dbReference type="ARBA" id="ARBA00023145"/>
    </source>
</evidence>
<evidence type="ECO:0000256" key="1">
    <source>
        <dbReference type="ARBA" id="ARBA00010370"/>
    </source>
</evidence>
<feature type="binding site" evidence="12">
    <location>
        <position position="194"/>
    </location>
    <ligand>
        <name>Ca(2+)</name>
        <dbReference type="ChEBI" id="CHEBI:29108"/>
        <label>3</label>
    </ligand>
</feature>
<name>A0AAD9NFX0_9ANNE</name>
<keyword evidence="4 16" id="KW-0732">Signal</keyword>
<dbReference type="CDD" id="cd04278">
    <property type="entry name" value="ZnMc_MMP"/>
    <property type="match status" value="1"/>
</dbReference>
<comment type="cofactor">
    <cofactor evidence="12">
        <name>Zn(2+)</name>
        <dbReference type="ChEBI" id="CHEBI:29105"/>
    </cofactor>
    <text evidence="12">Binds 2 Zn(2+) ions per subunit.</text>
</comment>
<feature type="binding site" evidence="12">
    <location>
        <position position="256"/>
    </location>
    <ligand>
        <name>Zn(2+)</name>
        <dbReference type="ChEBI" id="CHEBI:29105"/>
        <label>2</label>
        <note>catalytic</note>
    </ligand>
</feature>
<feature type="binding site" evidence="11">
    <location>
        <position position="238"/>
    </location>
    <ligand>
        <name>Zn(2+)</name>
        <dbReference type="ChEBI" id="CHEBI:29105"/>
        <label>2</label>
        <note>catalytic</note>
    </ligand>
</feature>
<dbReference type="GO" id="GO:0004222">
    <property type="term" value="F:metalloendopeptidase activity"/>
    <property type="evidence" value="ECO:0007669"/>
    <property type="project" value="InterPro"/>
</dbReference>
<dbReference type="Gene3D" id="3.40.390.10">
    <property type="entry name" value="Collagenase (Catalytic Domain)"/>
    <property type="match status" value="1"/>
</dbReference>
<keyword evidence="5" id="KW-0677">Repeat</keyword>
<dbReference type="GO" id="GO:0031012">
    <property type="term" value="C:extracellular matrix"/>
    <property type="evidence" value="ECO:0007669"/>
    <property type="project" value="InterPro"/>
</dbReference>
<feature type="binding site" evidence="12">
    <location>
        <position position="342"/>
    </location>
    <ligand>
        <name>Ca(2+)</name>
        <dbReference type="ChEBI" id="CHEBI:29108"/>
        <label>5</label>
    </ligand>
</feature>
<feature type="binding site" evidence="12">
    <location>
        <position position="220"/>
    </location>
    <ligand>
        <name>Ca(2+)</name>
        <dbReference type="ChEBI" id="CHEBI:29108"/>
        <label>1</label>
    </ligand>
</feature>
<feature type="binding site" evidence="12">
    <location>
        <position position="220"/>
    </location>
    <ligand>
        <name>Ca(2+)</name>
        <dbReference type="ChEBI" id="CHEBI:29108"/>
        <label>3</label>
    </ligand>
</feature>
<accession>A0AAD9NFX0</accession>
<feature type="active site" evidence="10">
    <location>
        <position position="239"/>
    </location>
</feature>
<feature type="binding site" evidence="12">
    <location>
        <position position="340"/>
    </location>
    <ligand>
        <name>Ca(2+)</name>
        <dbReference type="ChEBI" id="CHEBI:29108"/>
        <label>4</label>
    </ligand>
</feature>
<dbReference type="GO" id="GO:0030574">
    <property type="term" value="P:collagen catabolic process"/>
    <property type="evidence" value="ECO:0007669"/>
    <property type="project" value="TreeGrafter"/>
</dbReference>
<evidence type="ECO:0000259" key="17">
    <source>
        <dbReference type="SMART" id="SM00235"/>
    </source>
</evidence>
<gene>
    <name evidence="18" type="ORF">LSH36_16g14041</name>
</gene>
<dbReference type="GO" id="GO:0006508">
    <property type="term" value="P:proteolysis"/>
    <property type="evidence" value="ECO:0007669"/>
    <property type="project" value="UniProtKB-KW"/>
</dbReference>
<reference evidence="18" key="1">
    <citation type="journal article" date="2023" name="Mol. Biol. Evol.">
        <title>Third-Generation Sequencing Reveals the Adaptive Role of the Epigenome in Three Deep-Sea Polychaetes.</title>
        <authorList>
            <person name="Perez M."/>
            <person name="Aroh O."/>
            <person name="Sun Y."/>
            <person name="Lan Y."/>
            <person name="Juniper S.K."/>
            <person name="Young C.R."/>
            <person name="Angers B."/>
            <person name="Qian P.Y."/>
        </authorList>
    </citation>
    <scope>NUCLEOTIDE SEQUENCE</scope>
    <source>
        <strain evidence="18">P08H-3</strain>
    </source>
</reference>
<feature type="binding site" description="in inhibited form" evidence="12">
    <location>
        <position position="99"/>
    </location>
    <ligand>
        <name>Zn(2+)</name>
        <dbReference type="ChEBI" id="CHEBI:29105"/>
        <label>2</label>
        <note>catalytic</note>
    </ligand>
</feature>
<keyword evidence="2" id="KW-0645">Protease</keyword>
<evidence type="ECO:0000256" key="15">
    <source>
        <dbReference type="SAM" id="MobiDB-lite"/>
    </source>
</evidence>
<evidence type="ECO:0000256" key="2">
    <source>
        <dbReference type="ARBA" id="ARBA00022670"/>
    </source>
</evidence>
<feature type="binding site" evidence="12">
    <location>
        <position position="193"/>
    </location>
    <ligand>
        <name>Ca(2+)</name>
        <dbReference type="ChEBI" id="CHEBI:29108"/>
        <label>3</label>
    </ligand>
</feature>
<dbReference type="EMBL" id="JAODUP010000016">
    <property type="protein sequence ID" value="KAK2168565.1"/>
    <property type="molecule type" value="Genomic_DNA"/>
</dbReference>
<evidence type="ECO:0000256" key="5">
    <source>
        <dbReference type="ARBA" id="ARBA00022737"/>
    </source>
</evidence>
<dbReference type="SMART" id="SM00235">
    <property type="entry name" value="ZnMc"/>
    <property type="match status" value="1"/>
</dbReference>
<dbReference type="InterPro" id="IPR033739">
    <property type="entry name" value="M10A_MMP"/>
</dbReference>
<feature type="binding site" evidence="12">
    <location>
        <position position="217"/>
    </location>
    <ligand>
        <name>Ca(2+)</name>
        <dbReference type="ChEBI" id="CHEBI:29108"/>
        <label>3</label>
    </ligand>
</feature>
<feature type="binding site" evidence="12">
    <location>
        <position position="184"/>
    </location>
    <ligand>
        <name>Zn(2+)</name>
        <dbReference type="ChEBI" id="CHEBI:29105"/>
        <label>1</label>
    </ligand>
</feature>
<feature type="binding site" evidence="12">
    <location>
        <position position="174"/>
    </location>
    <ligand>
        <name>Ca(2+)</name>
        <dbReference type="ChEBI" id="CHEBI:29108"/>
        <label>2</label>
    </ligand>
</feature>
<dbReference type="Pfam" id="PF00045">
    <property type="entry name" value="Hemopexin"/>
    <property type="match status" value="4"/>
</dbReference>
<dbReference type="GO" id="GO:0005615">
    <property type="term" value="C:extracellular space"/>
    <property type="evidence" value="ECO:0007669"/>
    <property type="project" value="TreeGrafter"/>
</dbReference>
<feature type="binding site" evidence="12">
    <location>
        <position position="211"/>
    </location>
    <ligand>
        <name>Ca(2+)</name>
        <dbReference type="ChEBI" id="CHEBI:29108"/>
        <label>2</label>
    </ligand>
</feature>
<organism evidence="18 19">
    <name type="scientific">Paralvinella palmiformis</name>
    <dbReference type="NCBI Taxonomy" id="53620"/>
    <lineage>
        <taxon>Eukaryota</taxon>
        <taxon>Metazoa</taxon>
        <taxon>Spiralia</taxon>
        <taxon>Lophotrochozoa</taxon>
        <taxon>Annelida</taxon>
        <taxon>Polychaeta</taxon>
        <taxon>Sedentaria</taxon>
        <taxon>Canalipalpata</taxon>
        <taxon>Terebellida</taxon>
        <taxon>Terebelliformia</taxon>
        <taxon>Alvinellidae</taxon>
        <taxon>Paralvinella</taxon>
    </lineage>
</organism>
<dbReference type="InterPro" id="IPR036365">
    <property type="entry name" value="PGBD-like_sf"/>
</dbReference>
<feature type="binding site" evidence="12">
    <location>
        <position position="201"/>
    </location>
    <ligand>
        <name>Zn(2+)</name>
        <dbReference type="ChEBI" id="CHEBI:29105"/>
        <label>1</label>
    </ligand>
</feature>
<comment type="cofactor">
    <cofactor evidence="12">
        <name>Ca(2+)</name>
        <dbReference type="ChEBI" id="CHEBI:29108"/>
    </cofactor>
    <text evidence="12">Can bind about 5 Ca(2+) ions per subunit.</text>
</comment>
<proteinExistence type="inferred from homology"/>
<keyword evidence="6" id="KW-0378">Hydrolase</keyword>
<dbReference type="Pfam" id="PF00413">
    <property type="entry name" value="Peptidase_M10"/>
    <property type="match status" value="1"/>
</dbReference>
<dbReference type="InterPro" id="IPR006026">
    <property type="entry name" value="Peptidase_Metallo"/>
</dbReference>
<keyword evidence="3 11" id="KW-0479">Metal-binding</keyword>
<evidence type="ECO:0000256" key="7">
    <source>
        <dbReference type="ARBA" id="ARBA00022833"/>
    </source>
</evidence>
<dbReference type="SMART" id="SM00120">
    <property type="entry name" value="HX"/>
    <property type="match status" value="4"/>
</dbReference>
<feature type="signal peptide" evidence="16">
    <location>
        <begin position="1"/>
        <end position="22"/>
    </location>
</feature>
<evidence type="ECO:0000313" key="19">
    <source>
        <dbReference type="Proteomes" id="UP001208570"/>
    </source>
</evidence>
<dbReference type="InterPro" id="IPR001818">
    <property type="entry name" value="Pept_M10_metallopeptidase"/>
</dbReference>
<sequence length="596" mass="67190">MANFIGLLLSLMMIHHIGLVSGKTPKEMNKEERKQFAMDMLSDVFETSVSPLGITSSQFGELRLDDLSDNLKAYQRLHSIPVTGDVDDRTMEEMMLPRCGLRDMKNMAQDMKRRKRYTVASARWDTNSPLSYWFKYYSKKLSHEDQRRIFAEAFKIWSDAADISFIEGSDTNKDIEILFARGEHGDGPQARFDGPGHVLAHAYFPSSAKIGGDAHFDEDETWTDNTTAGINLLQVVTHEIGHSLGLGHSSVRSAIMFPSYTGYQKNLALDYDDVLGIQKLYGPKKSKTTTTATTTTTTTTTQRPTTIRHQTSTRKPATTRRPTTSSDTDRNQFCADGTFDAITSFLGVTYVFKDDKYAVLDSVGMVSGYPRHISEKFNGLEGVSKIDAALSWDKHKIPRLYLFSGDKYWRYDNYGLRPGYPKLIKIGFPGLPSDIDVAFVWGKNGRTYVFKGYQYFRLSGAGSQTRGTVVSGYPRDSSIWNINSVFSQLNAAFTWHANDRTYMFSGDQYIRFDDKNIGVDSSSVPYPRKTKDWWLKCEAKKGGNFIMSEMKEAGDESNSIVIIPQADDKDMFVDSGSTFTSNILVTVITFLLSYLF</sequence>
<comment type="similarity">
    <text evidence="1">Belongs to the peptidase M10A family.</text>
</comment>
<evidence type="ECO:0000256" key="3">
    <source>
        <dbReference type="ARBA" id="ARBA00022723"/>
    </source>
</evidence>
<keyword evidence="8" id="KW-0482">Metalloprotease</keyword>
<keyword evidence="7 11" id="KW-0862">Zinc</keyword>
<dbReference type="PANTHER" id="PTHR10201:SF291">
    <property type="entry name" value="MATRIX METALLOPROTEINASE 1, ISOFORM C-RELATED"/>
    <property type="match status" value="1"/>
</dbReference>